<dbReference type="Proteomes" id="UP000237105">
    <property type="component" value="Unassembled WGS sequence"/>
</dbReference>
<dbReference type="OrthoDB" id="10443832at2759"/>
<dbReference type="EMBL" id="JXTB01000059">
    <property type="protein sequence ID" value="PON68970.1"/>
    <property type="molecule type" value="Genomic_DNA"/>
</dbReference>
<organism evidence="1 2">
    <name type="scientific">Parasponia andersonii</name>
    <name type="common">Sponia andersonii</name>
    <dbReference type="NCBI Taxonomy" id="3476"/>
    <lineage>
        <taxon>Eukaryota</taxon>
        <taxon>Viridiplantae</taxon>
        <taxon>Streptophyta</taxon>
        <taxon>Embryophyta</taxon>
        <taxon>Tracheophyta</taxon>
        <taxon>Spermatophyta</taxon>
        <taxon>Magnoliopsida</taxon>
        <taxon>eudicotyledons</taxon>
        <taxon>Gunneridae</taxon>
        <taxon>Pentapetalae</taxon>
        <taxon>rosids</taxon>
        <taxon>fabids</taxon>
        <taxon>Rosales</taxon>
        <taxon>Cannabaceae</taxon>
        <taxon>Parasponia</taxon>
    </lineage>
</organism>
<sequence>MFLLFLNHSLESSTGKFSLQAIDFVALISLAHSIKFSIKCQSIRNNLEELINSLILSRWSPSSRAITSLADVLTFLSVESF</sequence>
<keyword evidence="2" id="KW-1185">Reference proteome</keyword>
<name>A0A2P5D6N6_PARAD</name>
<accession>A0A2P5D6N6</accession>
<comment type="caution">
    <text evidence="1">The sequence shown here is derived from an EMBL/GenBank/DDBJ whole genome shotgun (WGS) entry which is preliminary data.</text>
</comment>
<reference evidence="2" key="1">
    <citation type="submission" date="2016-06" db="EMBL/GenBank/DDBJ databases">
        <title>Parallel loss of symbiosis genes in relatives of nitrogen-fixing non-legume Parasponia.</title>
        <authorList>
            <person name="Van Velzen R."/>
            <person name="Holmer R."/>
            <person name="Bu F."/>
            <person name="Rutten L."/>
            <person name="Van Zeijl A."/>
            <person name="Liu W."/>
            <person name="Santuari L."/>
            <person name="Cao Q."/>
            <person name="Sharma T."/>
            <person name="Shen D."/>
            <person name="Roswanjaya Y."/>
            <person name="Wardhani T."/>
            <person name="Kalhor M.S."/>
            <person name="Jansen J."/>
            <person name="Van den Hoogen J."/>
            <person name="Gungor B."/>
            <person name="Hartog M."/>
            <person name="Hontelez J."/>
            <person name="Verver J."/>
            <person name="Yang W.-C."/>
            <person name="Schijlen E."/>
            <person name="Repin R."/>
            <person name="Schilthuizen M."/>
            <person name="Schranz E."/>
            <person name="Heidstra R."/>
            <person name="Miyata K."/>
            <person name="Fedorova E."/>
            <person name="Kohlen W."/>
            <person name="Bisseling T."/>
            <person name="Smit S."/>
            <person name="Geurts R."/>
        </authorList>
    </citation>
    <scope>NUCLEOTIDE SEQUENCE [LARGE SCALE GENOMIC DNA]</scope>
    <source>
        <strain evidence="2">cv. WU1-14</strain>
    </source>
</reference>
<evidence type="ECO:0000313" key="2">
    <source>
        <dbReference type="Proteomes" id="UP000237105"/>
    </source>
</evidence>
<protein>
    <submittedName>
        <fullName evidence="1">Uncharacterized protein</fullName>
    </submittedName>
</protein>
<gene>
    <name evidence="1" type="ORF">PanWU01x14_092870</name>
</gene>
<dbReference type="AlphaFoldDB" id="A0A2P5D6N6"/>
<proteinExistence type="predicted"/>
<evidence type="ECO:0000313" key="1">
    <source>
        <dbReference type="EMBL" id="PON68970.1"/>
    </source>
</evidence>